<dbReference type="InterPro" id="IPR040701">
    <property type="entry name" value="Bact_RF_family2"/>
</dbReference>
<dbReference type="AlphaFoldDB" id="A0A7H0IRH2"/>
<evidence type="ECO:0000313" key="2">
    <source>
        <dbReference type="Proteomes" id="UP000516052"/>
    </source>
</evidence>
<organism evidence="1 2">
    <name type="scientific">Streptomyces roseirectus</name>
    <dbReference type="NCBI Taxonomy" id="2768066"/>
    <lineage>
        <taxon>Bacteria</taxon>
        <taxon>Bacillati</taxon>
        <taxon>Actinomycetota</taxon>
        <taxon>Actinomycetes</taxon>
        <taxon>Kitasatosporales</taxon>
        <taxon>Streptomycetaceae</taxon>
        <taxon>Streptomyces</taxon>
    </lineage>
</organism>
<accession>A0A7H0IRH2</accession>
<name>A0A7H0IRH2_9ACTN</name>
<dbReference type="KEGG" id="sroi:IAG44_42305"/>
<protein>
    <recommendedName>
        <fullName evidence="3">Peptide chain release factor 1</fullName>
    </recommendedName>
</protein>
<evidence type="ECO:0000313" key="1">
    <source>
        <dbReference type="EMBL" id="QNP75388.1"/>
    </source>
</evidence>
<dbReference type="RefSeq" id="WP_187752309.1">
    <property type="nucleotide sequence ID" value="NZ_CP060828.1"/>
</dbReference>
<dbReference type="Pfam" id="PF18844">
    <property type="entry name" value="baeRF_family2"/>
    <property type="match status" value="1"/>
</dbReference>
<keyword evidence="2" id="KW-1185">Reference proteome</keyword>
<sequence length="365" mass="39754">MRLSFLQPLLDRPGPWATVYADTAQHDESGAKRRELNLRETCRTLEREGADPATVEAVRAQLAGVVPGEEPAGRAVFASGGEVALTRSLVRPPRSPFACWAPLPRLTPLLDLADEDPRCLVAYVDKAGADFELRGAARPSDAGRVEGRQYPMHRTGTAQWNERHFQFKVENTWEHNAAEIAAALASAYEECGADVVLLAGDPRERVAVRERLPGPVRAVTAQTRHGGRAAGSESAALEEDVRTVRRQFERARAEEALDRFRATPTEGVPALVEAAREHRIDTLLVRPDGPALARETWVGAHPDQLAVRRTDARALGESDPACARADDALLRSAAATDADVLVVAHESLPTGGLGALLRWTYEEER</sequence>
<evidence type="ECO:0008006" key="3">
    <source>
        <dbReference type="Google" id="ProtNLM"/>
    </source>
</evidence>
<dbReference type="EMBL" id="CP060828">
    <property type="protein sequence ID" value="QNP75388.1"/>
    <property type="molecule type" value="Genomic_DNA"/>
</dbReference>
<reference evidence="1 2" key="1">
    <citation type="submission" date="2020-08" db="EMBL/GenBank/DDBJ databases">
        <title>A novel species.</title>
        <authorList>
            <person name="Gao J."/>
        </authorList>
    </citation>
    <scope>NUCLEOTIDE SEQUENCE [LARGE SCALE GENOMIC DNA]</scope>
    <source>
        <strain evidence="1 2">CRXT-G-22</strain>
    </source>
</reference>
<proteinExistence type="predicted"/>
<gene>
    <name evidence="1" type="ORF">IAG44_42305</name>
</gene>
<dbReference type="Proteomes" id="UP000516052">
    <property type="component" value="Chromosome"/>
</dbReference>